<dbReference type="AlphaFoldDB" id="A1ZSX4"/>
<comment type="caution">
    <text evidence="1">The sequence shown here is derived from an EMBL/GenBank/DDBJ whole genome shotgun (WGS) entry which is preliminary data.</text>
</comment>
<organism evidence="1 2">
    <name type="scientific">Microscilla marina ATCC 23134</name>
    <dbReference type="NCBI Taxonomy" id="313606"/>
    <lineage>
        <taxon>Bacteria</taxon>
        <taxon>Pseudomonadati</taxon>
        <taxon>Bacteroidota</taxon>
        <taxon>Cytophagia</taxon>
        <taxon>Cytophagales</taxon>
        <taxon>Microscillaceae</taxon>
        <taxon>Microscilla</taxon>
    </lineage>
</organism>
<protein>
    <submittedName>
        <fullName evidence="1">Uncharacterized protein</fullName>
    </submittedName>
</protein>
<accession>A1ZSX4</accession>
<evidence type="ECO:0000313" key="1">
    <source>
        <dbReference type="EMBL" id="EAY26538.1"/>
    </source>
</evidence>
<proteinExistence type="predicted"/>
<dbReference type="Proteomes" id="UP000004095">
    <property type="component" value="Unassembled WGS sequence"/>
</dbReference>
<reference evidence="1 2" key="1">
    <citation type="submission" date="2007-01" db="EMBL/GenBank/DDBJ databases">
        <authorList>
            <person name="Haygood M."/>
            <person name="Podell S."/>
            <person name="Anderson C."/>
            <person name="Hopkinson B."/>
            <person name="Roe K."/>
            <person name="Barbeau K."/>
            <person name="Gaasterland T."/>
            <person name="Ferriera S."/>
            <person name="Johnson J."/>
            <person name="Kravitz S."/>
            <person name="Beeson K."/>
            <person name="Sutton G."/>
            <person name="Rogers Y.-H."/>
            <person name="Friedman R."/>
            <person name="Frazier M."/>
            <person name="Venter J.C."/>
        </authorList>
    </citation>
    <scope>NUCLEOTIDE SEQUENCE [LARGE SCALE GENOMIC DNA]</scope>
    <source>
        <strain evidence="1 2">ATCC 23134</strain>
    </source>
</reference>
<keyword evidence="2" id="KW-1185">Reference proteome</keyword>
<dbReference type="EMBL" id="AAWS01000033">
    <property type="protein sequence ID" value="EAY26538.1"/>
    <property type="molecule type" value="Genomic_DNA"/>
</dbReference>
<name>A1ZSX4_MICM2</name>
<gene>
    <name evidence="1" type="ORF">M23134_01708</name>
</gene>
<evidence type="ECO:0000313" key="2">
    <source>
        <dbReference type="Proteomes" id="UP000004095"/>
    </source>
</evidence>
<sequence length="42" mass="4732">MGWVLVWLKPEDQYEEVVFEGELSPPAKVLTQSDLSNANPNT</sequence>